<organism evidence="8 9">
    <name type="scientific">Ectocarpus siliculosus</name>
    <name type="common">Brown alga</name>
    <name type="synonym">Conferva siliculosa</name>
    <dbReference type="NCBI Taxonomy" id="2880"/>
    <lineage>
        <taxon>Eukaryota</taxon>
        <taxon>Sar</taxon>
        <taxon>Stramenopiles</taxon>
        <taxon>Ochrophyta</taxon>
        <taxon>PX clade</taxon>
        <taxon>Phaeophyceae</taxon>
        <taxon>Ectocarpales</taxon>
        <taxon>Ectocarpaceae</taxon>
        <taxon>Ectocarpus</taxon>
    </lineage>
</organism>
<evidence type="ECO:0000256" key="6">
    <source>
        <dbReference type="ARBA" id="ARBA00039080"/>
    </source>
</evidence>
<dbReference type="GO" id="GO:0051748">
    <property type="term" value="F:UTP-monosaccharide-1-phosphate uridylyltransferase activity"/>
    <property type="evidence" value="ECO:0007669"/>
    <property type="project" value="UniProtKB-EC"/>
</dbReference>
<dbReference type="EMBL" id="FN648596">
    <property type="protein sequence ID" value="CBN77525.1"/>
    <property type="molecule type" value="Genomic_DNA"/>
</dbReference>
<keyword evidence="3" id="KW-0808">Transferase</keyword>
<evidence type="ECO:0000256" key="3">
    <source>
        <dbReference type="ARBA" id="ARBA00022679"/>
    </source>
</evidence>
<dbReference type="Pfam" id="PF01704">
    <property type="entry name" value="UDPGP"/>
    <property type="match status" value="1"/>
</dbReference>
<dbReference type="EMBL" id="FN649728">
    <property type="protein sequence ID" value="CBN77525.1"/>
    <property type="molecule type" value="Genomic_DNA"/>
</dbReference>
<sequence length="450" mass="49510">MADFNDSEASMSPKSTGEALSSFKHGLMLPGAILNNSSVLNDEECGLATMLCEQHQAHLMDGWPMPGTDDDKKHAFFKQVQTLHDTYPAQGGLATYIERAKDLLTASQEGSNPLSGWKPSVPEGQRLELGSEHYDALEKEGLDQVKHCGFVLVAGGLGERLGYGDIKLRLPSESCTMTTYLQLYIGQILHLQARYGDGRKFPLAIMVSDDTRDRTQEMLEQGGWFGMEEGQITLMKQEKVAAIQDSTAALALDPDDPFTILTKPHGHGDVHALMHSSGTAKRWKDTGCKWAVFMQDTNGLALHTLAPVLGVSKSMELEVNSMAVPRKAKQAVGGIAKLTHDDGRQMTLNVEYNQLDPLLREGDGAGDVNEPNTGFSAYPGNINQLVFALDPYSKVLEETRGMLDEFVNPKYADANKMAFKKPTRLECMMQSWRELNLSVVVMNLRCIGGW</sequence>
<comment type="similarity">
    <text evidence="5">Belongs to the USP family.</text>
</comment>
<comment type="catalytic activity">
    <reaction evidence="7">
        <text>a monosaccharide 1-phosphate + UTP + H(+) = a UDP-monosaccharide + diphosphate</text>
        <dbReference type="Rhea" id="RHEA:13205"/>
        <dbReference type="ChEBI" id="CHEBI:15378"/>
        <dbReference type="ChEBI" id="CHEBI:33019"/>
        <dbReference type="ChEBI" id="CHEBI:46398"/>
        <dbReference type="ChEBI" id="CHEBI:140358"/>
        <dbReference type="ChEBI" id="CHEBI:140359"/>
        <dbReference type="EC" id="2.7.7.64"/>
    </reaction>
</comment>
<dbReference type="SUPFAM" id="SSF53448">
    <property type="entry name" value="Nucleotide-diphospho-sugar transferases"/>
    <property type="match status" value="1"/>
</dbReference>
<evidence type="ECO:0000313" key="9">
    <source>
        <dbReference type="Proteomes" id="UP000002630"/>
    </source>
</evidence>
<dbReference type="PANTHER" id="PTHR11952:SF9">
    <property type="entry name" value="UDP-SUGAR PYROPHOSPHORYLASE"/>
    <property type="match status" value="1"/>
</dbReference>
<dbReference type="PANTHER" id="PTHR11952">
    <property type="entry name" value="UDP- GLUCOSE PYROPHOSPHORYLASE"/>
    <property type="match status" value="1"/>
</dbReference>
<evidence type="ECO:0000256" key="7">
    <source>
        <dbReference type="ARBA" id="ARBA00048259"/>
    </source>
</evidence>
<evidence type="ECO:0000256" key="2">
    <source>
        <dbReference type="ARBA" id="ARBA00001946"/>
    </source>
</evidence>
<evidence type="ECO:0000256" key="5">
    <source>
        <dbReference type="ARBA" id="ARBA00038047"/>
    </source>
</evidence>
<dbReference type="Gene3D" id="3.90.550.10">
    <property type="entry name" value="Spore Coat Polysaccharide Biosynthesis Protein SpsA, Chain A"/>
    <property type="match status" value="1"/>
</dbReference>
<dbReference type="GO" id="GO:0006048">
    <property type="term" value="P:UDP-N-acetylglucosamine biosynthetic process"/>
    <property type="evidence" value="ECO:0007669"/>
    <property type="project" value="TreeGrafter"/>
</dbReference>
<reference evidence="8 9" key="1">
    <citation type="journal article" date="2010" name="Nature">
        <title>The Ectocarpus genome and the independent evolution of multicellularity in brown algae.</title>
        <authorList>
            <person name="Cock J.M."/>
            <person name="Sterck L."/>
            <person name="Rouze P."/>
            <person name="Scornet D."/>
            <person name="Allen A.E."/>
            <person name="Amoutzias G."/>
            <person name="Anthouard V."/>
            <person name="Artiguenave F."/>
            <person name="Aury J.M."/>
            <person name="Badger J.H."/>
            <person name="Beszteri B."/>
            <person name="Billiau K."/>
            <person name="Bonnet E."/>
            <person name="Bothwell J.H."/>
            <person name="Bowler C."/>
            <person name="Boyen C."/>
            <person name="Brownlee C."/>
            <person name="Carrano C.J."/>
            <person name="Charrier B."/>
            <person name="Cho G.Y."/>
            <person name="Coelho S.M."/>
            <person name="Collen J."/>
            <person name="Corre E."/>
            <person name="Da Silva C."/>
            <person name="Delage L."/>
            <person name="Delaroque N."/>
            <person name="Dittami S.M."/>
            <person name="Doulbeau S."/>
            <person name="Elias M."/>
            <person name="Farnham G."/>
            <person name="Gachon C.M."/>
            <person name="Gschloessl B."/>
            <person name="Heesch S."/>
            <person name="Jabbari K."/>
            <person name="Jubin C."/>
            <person name="Kawai H."/>
            <person name="Kimura K."/>
            <person name="Kloareg B."/>
            <person name="Kupper F.C."/>
            <person name="Lang D."/>
            <person name="Le Bail A."/>
            <person name="Leblanc C."/>
            <person name="Lerouge P."/>
            <person name="Lohr M."/>
            <person name="Lopez P.J."/>
            <person name="Martens C."/>
            <person name="Maumus F."/>
            <person name="Michel G."/>
            <person name="Miranda-Saavedra D."/>
            <person name="Morales J."/>
            <person name="Moreau H."/>
            <person name="Motomura T."/>
            <person name="Nagasato C."/>
            <person name="Napoli C.A."/>
            <person name="Nelson D.R."/>
            <person name="Nyvall-Collen P."/>
            <person name="Peters A.F."/>
            <person name="Pommier C."/>
            <person name="Potin P."/>
            <person name="Poulain J."/>
            <person name="Quesneville H."/>
            <person name="Read B."/>
            <person name="Rensing S.A."/>
            <person name="Ritter A."/>
            <person name="Rousvoal S."/>
            <person name="Samanta M."/>
            <person name="Samson G."/>
            <person name="Schroeder D.C."/>
            <person name="Segurens B."/>
            <person name="Strittmatter M."/>
            <person name="Tonon T."/>
            <person name="Tregear J.W."/>
            <person name="Valentin K."/>
            <person name="von Dassow P."/>
            <person name="Yamagishi T."/>
            <person name="Van de Peer Y."/>
            <person name="Wincker P."/>
        </authorList>
    </citation>
    <scope>NUCLEOTIDE SEQUENCE [LARGE SCALE GENOMIC DNA]</scope>
    <source>
        <strain evidence="9">Ec32 / CCAP1310/4</strain>
    </source>
</reference>
<keyword evidence="4" id="KW-0548">Nucleotidyltransferase</keyword>
<comment type="cofactor">
    <cofactor evidence="1">
        <name>Mn(2+)</name>
        <dbReference type="ChEBI" id="CHEBI:29035"/>
    </cofactor>
</comment>
<name>D8LMB5_ECTSI</name>
<dbReference type="InParanoid" id="D8LMB5"/>
<dbReference type="Proteomes" id="UP000002630">
    <property type="component" value="Linkage Group LG03"/>
</dbReference>
<evidence type="ECO:0000256" key="1">
    <source>
        <dbReference type="ARBA" id="ARBA00001936"/>
    </source>
</evidence>
<dbReference type="FunCoup" id="D8LMB5">
    <property type="interactions" value="14"/>
</dbReference>
<dbReference type="InterPro" id="IPR029044">
    <property type="entry name" value="Nucleotide-diphossugar_trans"/>
</dbReference>
<protein>
    <recommendedName>
        <fullName evidence="6">UTP-monosaccharide-1-phosphate uridylyltransferase</fullName>
        <ecNumber evidence="6">2.7.7.64</ecNumber>
    </recommendedName>
</protein>
<evidence type="ECO:0000313" key="8">
    <source>
        <dbReference type="EMBL" id="CBN77525.1"/>
    </source>
</evidence>
<evidence type="ECO:0000256" key="4">
    <source>
        <dbReference type="ARBA" id="ARBA00022695"/>
    </source>
</evidence>
<dbReference type="EC" id="2.7.7.64" evidence="6"/>
<gene>
    <name evidence="8" type="ORF">Esi_0004_0086</name>
</gene>
<dbReference type="OrthoDB" id="532420at2759"/>
<comment type="cofactor">
    <cofactor evidence="2">
        <name>Mg(2+)</name>
        <dbReference type="ChEBI" id="CHEBI:18420"/>
    </cofactor>
</comment>
<proteinExistence type="inferred from homology"/>
<dbReference type="InterPro" id="IPR039741">
    <property type="entry name" value="UDP-sugar_pyrophosphorylase"/>
</dbReference>
<dbReference type="STRING" id="2880.D8LMB5"/>
<dbReference type="OMA" id="FAGWPES"/>
<dbReference type="eggNOG" id="KOG2388">
    <property type="taxonomic scope" value="Eukaryota"/>
</dbReference>
<dbReference type="InterPro" id="IPR002618">
    <property type="entry name" value="UDPGP_fam"/>
</dbReference>
<dbReference type="GO" id="GO:0003977">
    <property type="term" value="F:UDP-N-acetylglucosamine diphosphorylase activity"/>
    <property type="evidence" value="ECO:0007669"/>
    <property type="project" value="TreeGrafter"/>
</dbReference>
<keyword evidence="9" id="KW-1185">Reference proteome</keyword>
<accession>D8LMB5</accession>
<dbReference type="AlphaFoldDB" id="D8LMB5"/>